<protein>
    <recommendedName>
        <fullName evidence="8">FAD-binding PCMH-type domain-containing protein</fullName>
    </recommendedName>
</protein>
<dbReference type="Pfam" id="PF01565">
    <property type="entry name" value="FAD_binding_4"/>
    <property type="match status" value="1"/>
</dbReference>
<comment type="caution">
    <text evidence="9">The sequence shown here is derived from an EMBL/GenBank/DDBJ whole genome shotgun (WGS) entry which is preliminary data.</text>
</comment>
<evidence type="ECO:0000313" key="9">
    <source>
        <dbReference type="EMBL" id="KAJ8758816.1"/>
    </source>
</evidence>
<dbReference type="Gene3D" id="3.30.43.10">
    <property type="entry name" value="Uridine Diphospho-n-acetylenolpyruvylglucosamine Reductase, domain 2"/>
    <property type="match status" value="1"/>
</dbReference>
<comment type="similarity">
    <text evidence="2">Belongs to the oxygen-dependent FAD-linked oxidoreductase family.</text>
</comment>
<dbReference type="InterPro" id="IPR016167">
    <property type="entry name" value="FAD-bd_PCMH_sub1"/>
</dbReference>
<feature type="signal peptide" evidence="7">
    <location>
        <begin position="1"/>
        <end position="25"/>
    </location>
</feature>
<dbReference type="Proteomes" id="UP001159364">
    <property type="component" value="Linkage Group LG07"/>
</dbReference>
<keyword evidence="4 7" id="KW-0732">Signal</keyword>
<dbReference type="PANTHER" id="PTHR32448">
    <property type="entry name" value="OS08G0158400 PROTEIN"/>
    <property type="match status" value="1"/>
</dbReference>
<evidence type="ECO:0000256" key="1">
    <source>
        <dbReference type="ARBA" id="ARBA00001974"/>
    </source>
</evidence>
<evidence type="ECO:0000256" key="7">
    <source>
        <dbReference type="SAM" id="SignalP"/>
    </source>
</evidence>
<evidence type="ECO:0000256" key="4">
    <source>
        <dbReference type="ARBA" id="ARBA00022729"/>
    </source>
</evidence>
<feature type="domain" description="FAD-binding PCMH-type" evidence="8">
    <location>
        <begin position="76"/>
        <end position="251"/>
    </location>
</feature>
<keyword evidence="5" id="KW-0274">FAD</keyword>
<dbReference type="Pfam" id="PF08031">
    <property type="entry name" value="BBE"/>
    <property type="match status" value="1"/>
</dbReference>
<dbReference type="SUPFAM" id="SSF56176">
    <property type="entry name" value="FAD-binding/transporter-associated domain-like"/>
    <property type="match status" value="1"/>
</dbReference>
<dbReference type="InterPro" id="IPR006094">
    <property type="entry name" value="Oxid_FAD_bind_N"/>
</dbReference>
<dbReference type="InterPro" id="IPR012951">
    <property type="entry name" value="BBE"/>
</dbReference>
<keyword evidence="3" id="KW-0285">Flavoprotein</keyword>
<dbReference type="Gene3D" id="3.30.465.10">
    <property type="match status" value="1"/>
</dbReference>
<keyword evidence="6" id="KW-0325">Glycoprotein</keyword>
<dbReference type="AlphaFoldDB" id="A0AAV8SWI8"/>
<proteinExistence type="inferred from homology"/>
<evidence type="ECO:0000313" key="10">
    <source>
        <dbReference type="Proteomes" id="UP001159364"/>
    </source>
</evidence>
<comment type="cofactor">
    <cofactor evidence="1">
        <name>FAD</name>
        <dbReference type="ChEBI" id="CHEBI:57692"/>
    </cofactor>
</comment>
<feature type="chain" id="PRO_5043720521" description="FAD-binding PCMH-type domain-containing protein" evidence="7">
    <location>
        <begin position="26"/>
        <end position="533"/>
    </location>
</feature>
<evidence type="ECO:0000256" key="6">
    <source>
        <dbReference type="ARBA" id="ARBA00023180"/>
    </source>
</evidence>
<evidence type="ECO:0000256" key="2">
    <source>
        <dbReference type="ARBA" id="ARBA00005466"/>
    </source>
</evidence>
<sequence>MKVSKKEVFLSSLVLLASSVFCVTSDSGYYGYSQCFSSYLHPSKPFPSPVFLTKDSHAYLAALRSSIHNLKFLNTSISKPEFIVIPFHESHIQAAISCSKKFHLEVRVRSGGHDYEGLSYVSYTEPFVLIDLVNLTSISVDIENQSAWVQSGATLGEFYYKIAEKSKIYGFPAGSCPSVGVGGHFSGGGFGTIFRKFGLAADNVIDAKIIDANGQILDRNSMGEDLFWAIRGGGGASFGVVIAWKVRIVSVPPIVTVCNVPKTLEEGAGKLLQKWQNIGHTLPEELFLHAVIGVVTTSGLNSSRTVQVTFDSLFLGETKELLPVLQGSFPELGLMRENCTEMSWIQSVLYFAGFSINGSLDVLLDRFNQSKSFFKAKSDYVTKPISDSGLEGLYKKLLEDENISLILTPYGGKMSEIADTETPFPHRKGNIYKIQYILSWDSEEETEKQQSWMRSLYAYMTPYVSKSPRAAYLNYRDLDLGVNKDGNTSYAQASVWGLKYFKNNFKRLVRVKTATDPSNFFRNEQSIPIFKFI</sequence>
<accession>A0AAV8SWI8</accession>
<organism evidence="9 10">
    <name type="scientific">Erythroxylum novogranatense</name>
    <dbReference type="NCBI Taxonomy" id="1862640"/>
    <lineage>
        <taxon>Eukaryota</taxon>
        <taxon>Viridiplantae</taxon>
        <taxon>Streptophyta</taxon>
        <taxon>Embryophyta</taxon>
        <taxon>Tracheophyta</taxon>
        <taxon>Spermatophyta</taxon>
        <taxon>Magnoliopsida</taxon>
        <taxon>eudicotyledons</taxon>
        <taxon>Gunneridae</taxon>
        <taxon>Pentapetalae</taxon>
        <taxon>rosids</taxon>
        <taxon>fabids</taxon>
        <taxon>Malpighiales</taxon>
        <taxon>Erythroxylaceae</taxon>
        <taxon>Erythroxylum</taxon>
    </lineage>
</organism>
<dbReference type="InterPro" id="IPR036318">
    <property type="entry name" value="FAD-bd_PCMH-like_sf"/>
</dbReference>
<evidence type="ECO:0000259" key="8">
    <source>
        <dbReference type="PROSITE" id="PS51387"/>
    </source>
</evidence>
<evidence type="ECO:0000256" key="3">
    <source>
        <dbReference type="ARBA" id="ARBA00022630"/>
    </source>
</evidence>
<evidence type="ECO:0000256" key="5">
    <source>
        <dbReference type="ARBA" id="ARBA00022827"/>
    </source>
</evidence>
<reference evidence="9 10" key="1">
    <citation type="submission" date="2021-09" db="EMBL/GenBank/DDBJ databases">
        <title>Genomic insights and catalytic innovation underlie evolution of tropane alkaloids biosynthesis.</title>
        <authorList>
            <person name="Wang Y.-J."/>
            <person name="Tian T."/>
            <person name="Huang J.-P."/>
            <person name="Huang S.-X."/>
        </authorList>
    </citation>
    <scope>NUCLEOTIDE SEQUENCE [LARGE SCALE GENOMIC DNA]</scope>
    <source>
        <strain evidence="9">KIB-2018</strain>
        <tissue evidence="9">Leaf</tissue>
    </source>
</reference>
<dbReference type="Gene3D" id="3.40.462.20">
    <property type="match status" value="1"/>
</dbReference>
<gene>
    <name evidence="9" type="ORF">K2173_000537</name>
</gene>
<name>A0AAV8SWI8_9ROSI</name>
<dbReference type="InterPro" id="IPR016166">
    <property type="entry name" value="FAD-bd_PCMH"/>
</dbReference>
<dbReference type="PROSITE" id="PS51387">
    <property type="entry name" value="FAD_PCMH"/>
    <property type="match status" value="1"/>
</dbReference>
<dbReference type="GO" id="GO:0016491">
    <property type="term" value="F:oxidoreductase activity"/>
    <property type="evidence" value="ECO:0007669"/>
    <property type="project" value="InterPro"/>
</dbReference>
<dbReference type="GO" id="GO:0071949">
    <property type="term" value="F:FAD binding"/>
    <property type="evidence" value="ECO:0007669"/>
    <property type="project" value="InterPro"/>
</dbReference>
<keyword evidence="10" id="KW-1185">Reference proteome</keyword>
<dbReference type="InterPro" id="IPR016169">
    <property type="entry name" value="FAD-bd_PCMH_sub2"/>
</dbReference>
<dbReference type="EMBL" id="JAIWQS010000007">
    <property type="protein sequence ID" value="KAJ8758816.1"/>
    <property type="molecule type" value="Genomic_DNA"/>
</dbReference>